<evidence type="ECO:0000313" key="4">
    <source>
        <dbReference type="Proteomes" id="UP000281553"/>
    </source>
</evidence>
<sequence>MNSSAIKVVTYTSSIQFASLSESASHAMAHDGTTRNLNLITELTGLPVKTVLPAHMLSTAIRNIKSDQLLTFTDPFPFQTPYALACSMCLISFSSNGERKRIETDRDMVKKQADQMSKEYDRVSAECQALQVGLFLPFALLFPALRCAFLPRYLLAVLGIVSTCEEWKLGFIPAHKHLAFTFLAASVYADHNANFLGL</sequence>
<dbReference type="Proteomes" id="UP000281553">
    <property type="component" value="Unassembled WGS sequence"/>
</dbReference>
<evidence type="ECO:0000259" key="2">
    <source>
        <dbReference type="Pfam" id="PF18035"/>
    </source>
</evidence>
<reference evidence="3 4" key="1">
    <citation type="submission" date="2018-11" db="EMBL/GenBank/DDBJ databases">
        <authorList>
            <consortium name="Pathogen Informatics"/>
        </authorList>
    </citation>
    <scope>NUCLEOTIDE SEQUENCE [LARGE SCALE GENOMIC DNA]</scope>
</reference>
<feature type="domain" description="Bap31/Bap29 cytoplasmic coiled-coil" evidence="2">
    <location>
        <begin position="103"/>
        <end position="131"/>
    </location>
</feature>
<keyword evidence="4" id="KW-1185">Reference proteome</keyword>
<organism evidence="3 4">
    <name type="scientific">Dibothriocephalus latus</name>
    <name type="common">Fish tapeworm</name>
    <name type="synonym">Diphyllobothrium latum</name>
    <dbReference type="NCBI Taxonomy" id="60516"/>
    <lineage>
        <taxon>Eukaryota</taxon>
        <taxon>Metazoa</taxon>
        <taxon>Spiralia</taxon>
        <taxon>Lophotrochozoa</taxon>
        <taxon>Platyhelminthes</taxon>
        <taxon>Cestoda</taxon>
        <taxon>Eucestoda</taxon>
        <taxon>Diphyllobothriidea</taxon>
        <taxon>Diphyllobothriidae</taxon>
        <taxon>Dibothriocephalus</taxon>
    </lineage>
</organism>
<dbReference type="Pfam" id="PF18035">
    <property type="entry name" value="Bap31_Bap29_C"/>
    <property type="match status" value="1"/>
</dbReference>
<keyword evidence="1" id="KW-0175">Coiled coil</keyword>
<evidence type="ECO:0000313" key="3">
    <source>
        <dbReference type="EMBL" id="VDN11533.1"/>
    </source>
</evidence>
<dbReference type="AlphaFoldDB" id="A0A3P7LL08"/>
<accession>A0A3P7LL08</accession>
<gene>
    <name evidence="3" type="ORF">DILT_LOCUS7364</name>
</gene>
<protein>
    <recommendedName>
        <fullName evidence="2">Bap31/Bap29 cytoplasmic coiled-coil domain-containing protein</fullName>
    </recommendedName>
</protein>
<dbReference type="InterPro" id="IPR041672">
    <property type="entry name" value="Bap31/Bap29_C"/>
</dbReference>
<dbReference type="EMBL" id="UYRU01051665">
    <property type="protein sequence ID" value="VDN11533.1"/>
    <property type="molecule type" value="Genomic_DNA"/>
</dbReference>
<proteinExistence type="predicted"/>
<feature type="coiled-coil region" evidence="1">
    <location>
        <begin position="99"/>
        <end position="126"/>
    </location>
</feature>
<name>A0A3P7LL08_DIBLA</name>
<evidence type="ECO:0000256" key="1">
    <source>
        <dbReference type="SAM" id="Coils"/>
    </source>
</evidence>
<dbReference type="OrthoDB" id="435607at2759"/>